<name>A0A3S5BPC6_9PLAT</name>
<comment type="caution">
    <text evidence="2">The sequence shown here is derived from an EMBL/GenBank/DDBJ whole genome shotgun (WGS) entry which is preliminary data.</text>
</comment>
<accession>A0A3S5BPC6</accession>
<feature type="region of interest" description="Disordered" evidence="1">
    <location>
        <begin position="63"/>
        <end position="112"/>
    </location>
</feature>
<keyword evidence="3" id="KW-1185">Reference proteome</keyword>
<dbReference type="Proteomes" id="UP000784294">
    <property type="component" value="Unassembled WGS sequence"/>
</dbReference>
<feature type="region of interest" description="Disordered" evidence="1">
    <location>
        <begin position="1"/>
        <end position="24"/>
    </location>
</feature>
<evidence type="ECO:0000313" key="2">
    <source>
        <dbReference type="EMBL" id="VEL11999.1"/>
    </source>
</evidence>
<sequence>MEGTGARFFDSQTPLSRRRPTLNRPDICITTQSSAPSSFACVPVSTSTDVGFRSPNIPSSFHLQLADQQSKAQQPPNVEHKGEVTRNHSNDGSSSTPGFKVLNDVGPTNGSSDLTKLIEKAIEKGRNLKENIIQAARSSVMDGR</sequence>
<feature type="compositionally biased region" description="Basic and acidic residues" evidence="1">
    <location>
        <begin position="78"/>
        <end position="89"/>
    </location>
</feature>
<feature type="compositionally biased region" description="Polar residues" evidence="1">
    <location>
        <begin position="63"/>
        <end position="76"/>
    </location>
</feature>
<reference evidence="2" key="1">
    <citation type="submission" date="2018-11" db="EMBL/GenBank/DDBJ databases">
        <authorList>
            <consortium name="Pathogen Informatics"/>
        </authorList>
    </citation>
    <scope>NUCLEOTIDE SEQUENCE</scope>
</reference>
<protein>
    <submittedName>
        <fullName evidence="2">Uncharacterized protein</fullName>
    </submittedName>
</protein>
<dbReference type="EMBL" id="CAAALY010013476">
    <property type="protein sequence ID" value="VEL11999.1"/>
    <property type="molecule type" value="Genomic_DNA"/>
</dbReference>
<proteinExistence type="predicted"/>
<evidence type="ECO:0000313" key="3">
    <source>
        <dbReference type="Proteomes" id="UP000784294"/>
    </source>
</evidence>
<evidence type="ECO:0000256" key="1">
    <source>
        <dbReference type="SAM" id="MobiDB-lite"/>
    </source>
</evidence>
<gene>
    <name evidence="2" type="ORF">PXEA_LOCUS5439</name>
</gene>
<dbReference type="AlphaFoldDB" id="A0A3S5BPC6"/>
<organism evidence="2 3">
    <name type="scientific">Protopolystoma xenopodis</name>
    <dbReference type="NCBI Taxonomy" id="117903"/>
    <lineage>
        <taxon>Eukaryota</taxon>
        <taxon>Metazoa</taxon>
        <taxon>Spiralia</taxon>
        <taxon>Lophotrochozoa</taxon>
        <taxon>Platyhelminthes</taxon>
        <taxon>Monogenea</taxon>
        <taxon>Polyopisthocotylea</taxon>
        <taxon>Polystomatidea</taxon>
        <taxon>Polystomatidae</taxon>
        <taxon>Protopolystoma</taxon>
    </lineage>
</organism>